<dbReference type="EMBL" id="CAAALY010056823">
    <property type="protein sequence ID" value="VEL22515.1"/>
    <property type="molecule type" value="Genomic_DNA"/>
</dbReference>
<proteinExistence type="predicted"/>
<comment type="caution">
    <text evidence="1">The sequence shown here is derived from an EMBL/GenBank/DDBJ whole genome shotgun (WGS) entry which is preliminary data.</text>
</comment>
<protein>
    <submittedName>
        <fullName evidence="1">Uncharacterized protein</fullName>
    </submittedName>
</protein>
<organism evidence="1 2">
    <name type="scientific">Protopolystoma xenopodis</name>
    <dbReference type="NCBI Taxonomy" id="117903"/>
    <lineage>
        <taxon>Eukaryota</taxon>
        <taxon>Metazoa</taxon>
        <taxon>Spiralia</taxon>
        <taxon>Lophotrochozoa</taxon>
        <taxon>Platyhelminthes</taxon>
        <taxon>Monogenea</taxon>
        <taxon>Polyopisthocotylea</taxon>
        <taxon>Polystomatidea</taxon>
        <taxon>Polystomatidae</taxon>
        <taxon>Protopolystoma</taxon>
    </lineage>
</organism>
<dbReference type="AlphaFoldDB" id="A0A448WXE2"/>
<keyword evidence="2" id="KW-1185">Reference proteome</keyword>
<evidence type="ECO:0000313" key="1">
    <source>
        <dbReference type="EMBL" id="VEL22515.1"/>
    </source>
</evidence>
<name>A0A448WXE2_9PLAT</name>
<dbReference type="Proteomes" id="UP000784294">
    <property type="component" value="Unassembled WGS sequence"/>
</dbReference>
<accession>A0A448WXE2</accession>
<gene>
    <name evidence="1" type="ORF">PXEA_LOCUS15955</name>
</gene>
<sequence>MRTTPSWLTSALVSNCECTKKSWSHFMVKLWLRTQLRVETANDSLSVVGLKAVSIAKPVHGHEDVTFISF</sequence>
<reference evidence="1" key="1">
    <citation type="submission" date="2018-11" db="EMBL/GenBank/DDBJ databases">
        <authorList>
            <consortium name="Pathogen Informatics"/>
        </authorList>
    </citation>
    <scope>NUCLEOTIDE SEQUENCE</scope>
</reference>
<evidence type="ECO:0000313" key="2">
    <source>
        <dbReference type="Proteomes" id="UP000784294"/>
    </source>
</evidence>